<dbReference type="InterPro" id="IPR010982">
    <property type="entry name" value="Lambda_DNA-bd_dom_sf"/>
</dbReference>
<reference evidence="2" key="1">
    <citation type="submission" date="2024-01" db="EMBL/GenBank/DDBJ databases">
        <title>The genome sequence of Micromonospora mangrovi CCTCC AA 2012012.</title>
        <authorList>
            <person name="Gao J."/>
        </authorList>
    </citation>
    <scope>NUCLEOTIDE SEQUENCE</scope>
    <source>
        <strain evidence="2">CCTCC AA 2012012</strain>
    </source>
</reference>
<gene>
    <name evidence="3" type="ORF">ABUL08_06795</name>
    <name evidence="2" type="ORF">VK199_06750</name>
</gene>
<reference evidence="3" key="2">
    <citation type="submission" date="2024-06" db="EMBL/GenBank/DDBJ databases">
        <title>Micromonospora mangrovi CCTCC AA 2012012 genome sequences.</title>
        <authorList>
            <person name="Gao J."/>
        </authorList>
    </citation>
    <scope>NUCLEOTIDE SEQUENCE</scope>
    <source>
        <strain evidence="3">CCTCC AA 2012012</strain>
    </source>
</reference>
<accession>A0AAU7MCC4</accession>
<organism evidence="2">
    <name type="scientific">Micromonospora sp. CCTCC AA 2012012</name>
    <dbReference type="NCBI Taxonomy" id="3111921"/>
    <lineage>
        <taxon>Bacteria</taxon>
        <taxon>Bacillati</taxon>
        <taxon>Actinomycetota</taxon>
        <taxon>Actinomycetes</taxon>
        <taxon>Micromonosporales</taxon>
        <taxon>Micromonosporaceae</taxon>
        <taxon>Micromonospora</taxon>
    </lineage>
</organism>
<dbReference type="PANTHER" id="PTHR47691">
    <property type="entry name" value="REGULATOR-RELATED"/>
    <property type="match status" value="1"/>
</dbReference>
<proteinExistence type="predicted"/>
<evidence type="ECO:0000313" key="3">
    <source>
        <dbReference type="EMBL" id="XCH75787.1"/>
    </source>
</evidence>
<protein>
    <submittedName>
        <fullName evidence="2">Helix-turn-helix domain-containing protein</fullName>
    </submittedName>
</protein>
<evidence type="ECO:0000313" key="2">
    <source>
        <dbReference type="EMBL" id="XBP95084.1"/>
    </source>
</evidence>
<dbReference type="RefSeq" id="WP_350935561.1">
    <property type="nucleotide sequence ID" value="NZ_CP157762.1"/>
</dbReference>
<dbReference type="SUPFAM" id="SSF52540">
    <property type="entry name" value="P-loop containing nucleoside triphosphate hydrolases"/>
    <property type="match status" value="1"/>
</dbReference>
<dbReference type="GO" id="GO:0003677">
    <property type="term" value="F:DNA binding"/>
    <property type="evidence" value="ECO:0007669"/>
    <property type="project" value="InterPro"/>
</dbReference>
<name>A0AAU7MCC4_9ACTN</name>
<dbReference type="CDD" id="cd00093">
    <property type="entry name" value="HTH_XRE"/>
    <property type="match status" value="1"/>
</dbReference>
<dbReference type="SUPFAM" id="SSF47413">
    <property type="entry name" value="lambda repressor-like DNA-binding domains"/>
    <property type="match status" value="1"/>
</dbReference>
<sequence>MSIDVRSGEDVPRFGLLVRQHRTRIGLTQRELADFSTVSVRAIRDLEQGRARRPRQDTVRLIADGLRLGLRARADLESAANEGRTSWAVKAGYEADPPAPPFATDVQLGREAETGVILDELTGGAERLLTIVGIDGVGRTRLALEVATRLHTAERTPVLWCPVTTVGPRPGGDRLAALVRAAVDQLLDSGDGGTDDVAAFVETVADRPPLLVLDGVTGTGVRGDRLAELLRDCPGLRILVTAAQPLRVPGERTFLLTPLAVPEAGEPVDPQSPAVRLFVERARRARPDFHLTAADAGLVGDICRRLDGVPQALHAAASWLVVYDIPTLHRCLHDDPAGLLHHLAGAEGGGGLREALARRLADLPTAARDLLAALCVRGDDFGLPEVMTLTGGSLPDSGRAVRDLVLHGLVRPSYAAGQSRFRILHLVRAAQLCALAARV</sequence>
<dbReference type="PANTHER" id="PTHR47691:SF3">
    <property type="entry name" value="HTH-TYPE TRANSCRIPTIONAL REGULATOR RV0890C-RELATED"/>
    <property type="match status" value="1"/>
</dbReference>
<evidence type="ECO:0000259" key="1">
    <source>
        <dbReference type="PROSITE" id="PS50943"/>
    </source>
</evidence>
<dbReference type="EMBL" id="CP157762">
    <property type="protein sequence ID" value="XBP95084.1"/>
    <property type="molecule type" value="Genomic_DNA"/>
</dbReference>
<dbReference type="InterPro" id="IPR027417">
    <property type="entry name" value="P-loop_NTPase"/>
</dbReference>
<dbReference type="InterPro" id="IPR001387">
    <property type="entry name" value="Cro/C1-type_HTH"/>
</dbReference>
<dbReference type="Gene3D" id="3.40.50.300">
    <property type="entry name" value="P-loop containing nucleotide triphosphate hydrolases"/>
    <property type="match status" value="1"/>
</dbReference>
<dbReference type="SMART" id="SM00530">
    <property type="entry name" value="HTH_XRE"/>
    <property type="match status" value="1"/>
</dbReference>
<dbReference type="EMBL" id="CP159342">
    <property type="protein sequence ID" value="XCH75787.1"/>
    <property type="molecule type" value="Genomic_DNA"/>
</dbReference>
<dbReference type="AlphaFoldDB" id="A0AAU7MCC4"/>
<dbReference type="PROSITE" id="PS50943">
    <property type="entry name" value="HTH_CROC1"/>
    <property type="match status" value="1"/>
</dbReference>
<dbReference type="Pfam" id="PF01381">
    <property type="entry name" value="HTH_3"/>
    <property type="match status" value="1"/>
</dbReference>
<feature type="domain" description="HTH cro/C1-type" evidence="1">
    <location>
        <begin position="18"/>
        <end position="66"/>
    </location>
</feature>
<dbReference type="Gene3D" id="1.10.260.40">
    <property type="entry name" value="lambda repressor-like DNA-binding domains"/>
    <property type="match status" value="1"/>
</dbReference>